<dbReference type="Gene3D" id="3.40.50.10440">
    <property type="entry name" value="Dihydroxyacetone kinase, domain 1"/>
    <property type="match status" value="1"/>
</dbReference>
<name>A0A4R9C3S7_9FIRM</name>
<dbReference type="PANTHER" id="PTHR33434">
    <property type="entry name" value="DEGV DOMAIN-CONTAINING PROTEIN DR_1986-RELATED"/>
    <property type="match status" value="1"/>
</dbReference>
<evidence type="ECO:0000256" key="1">
    <source>
        <dbReference type="ARBA" id="ARBA00023121"/>
    </source>
</evidence>
<dbReference type="InterPro" id="IPR050270">
    <property type="entry name" value="DegV_domain_contain"/>
</dbReference>
<gene>
    <name evidence="3" type="ORF">EQF91_02360</name>
</gene>
<accession>A0A4R9C3S7</accession>
<feature type="coiled-coil region" evidence="2">
    <location>
        <begin position="134"/>
        <end position="161"/>
    </location>
</feature>
<dbReference type="AlphaFoldDB" id="A0A4R9C3S7"/>
<protein>
    <submittedName>
        <fullName evidence="3">DegV family protein</fullName>
    </submittedName>
</protein>
<organism evidence="3 4">
    <name type="scientific">Helcococcus ovis</name>
    <dbReference type="NCBI Taxonomy" id="72026"/>
    <lineage>
        <taxon>Bacteria</taxon>
        <taxon>Bacillati</taxon>
        <taxon>Bacillota</taxon>
        <taxon>Tissierellia</taxon>
        <taxon>Tissierellales</taxon>
        <taxon>Peptoniphilaceae</taxon>
        <taxon>Helcococcus</taxon>
    </lineage>
</organism>
<dbReference type="GO" id="GO:0008289">
    <property type="term" value="F:lipid binding"/>
    <property type="evidence" value="ECO:0007669"/>
    <property type="project" value="UniProtKB-KW"/>
</dbReference>
<reference evidence="3 4" key="1">
    <citation type="submission" date="2019-01" db="EMBL/GenBank/DDBJ databases">
        <title>Draft Genome Sequences of Helcococcus ovis Strains Isolated from the Uterus and Vagina of Dairy Cows with Metritis.</title>
        <authorList>
            <person name="Cunha F."/>
            <person name="Jeon S.J."/>
            <person name="Kutzer P."/>
            <person name="Galvao K.N."/>
        </authorList>
    </citation>
    <scope>NUCLEOTIDE SEQUENCE [LARGE SCALE GENOMIC DNA]</scope>
    <source>
        <strain evidence="3 4">KG-37</strain>
    </source>
</reference>
<dbReference type="InterPro" id="IPR043168">
    <property type="entry name" value="DegV_C"/>
</dbReference>
<dbReference type="PANTHER" id="PTHR33434:SF2">
    <property type="entry name" value="FATTY ACID-BINDING PROTEIN TM_1468"/>
    <property type="match status" value="1"/>
</dbReference>
<dbReference type="Proteomes" id="UP000297454">
    <property type="component" value="Unassembled WGS sequence"/>
</dbReference>
<keyword evidence="1" id="KW-0446">Lipid-binding</keyword>
<keyword evidence="2" id="KW-0175">Coiled coil</keyword>
<dbReference type="Pfam" id="PF02645">
    <property type="entry name" value="DegV"/>
    <property type="match status" value="1"/>
</dbReference>
<evidence type="ECO:0000313" key="3">
    <source>
        <dbReference type="EMBL" id="TFF66989.1"/>
    </source>
</evidence>
<sequence>MGGLMKKLIVSDYCAEINEKIEKQENVKRVPFFIDIEDKSIVADDSADIDELIQLMNNSKEVVKTAAPTPEYFYEAGKGYDEIYYVTISSKLSATYNSAIIAKSMLEDENPNVKIHVFDSKSAACGETQVIRAIQEQLELNKKFEEVVENVTAKIEKLNTIFVLENLDNLIKNGRMSKVAGMIASALKIYPVCVGVDGAIEVKYKPRGIKSALNKMISAIGELTNIYSDKILYITHIRNEERAKKIKEMAEEFYDFKSIEILEGTALSTVYANENGIILAF</sequence>
<keyword evidence="4" id="KW-1185">Reference proteome</keyword>
<proteinExistence type="predicted"/>
<comment type="caution">
    <text evidence="3">The sequence shown here is derived from an EMBL/GenBank/DDBJ whole genome shotgun (WGS) entry which is preliminary data.</text>
</comment>
<dbReference type="PROSITE" id="PS51482">
    <property type="entry name" value="DEGV"/>
    <property type="match status" value="1"/>
</dbReference>
<dbReference type="SUPFAM" id="SSF82549">
    <property type="entry name" value="DAK1/DegV-like"/>
    <property type="match status" value="1"/>
</dbReference>
<dbReference type="Gene3D" id="3.30.1180.10">
    <property type="match status" value="1"/>
</dbReference>
<dbReference type="Gene3D" id="2.20.28.50">
    <property type="entry name" value="degv family protein"/>
    <property type="match status" value="1"/>
</dbReference>
<dbReference type="EMBL" id="SCFR01000005">
    <property type="protein sequence ID" value="TFF66989.1"/>
    <property type="molecule type" value="Genomic_DNA"/>
</dbReference>
<dbReference type="InterPro" id="IPR003797">
    <property type="entry name" value="DegV"/>
</dbReference>
<evidence type="ECO:0000256" key="2">
    <source>
        <dbReference type="SAM" id="Coils"/>
    </source>
</evidence>
<evidence type="ECO:0000313" key="4">
    <source>
        <dbReference type="Proteomes" id="UP000297454"/>
    </source>
</evidence>
<dbReference type="OrthoDB" id="2138472at2"/>
<dbReference type="NCBIfam" id="TIGR00762">
    <property type="entry name" value="DegV"/>
    <property type="match status" value="1"/>
</dbReference>